<evidence type="ECO:0000313" key="2">
    <source>
        <dbReference type="EMBL" id="SER50215.1"/>
    </source>
</evidence>
<keyword evidence="3" id="KW-1185">Reference proteome</keyword>
<accession>A0AAJ4W6I0</accession>
<dbReference type="EMBL" id="FOFY01000017">
    <property type="protein sequence ID" value="SER50215.1"/>
    <property type="molecule type" value="Genomic_DNA"/>
</dbReference>
<comment type="caution">
    <text evidence="2">The sequence shown here is derived from an EMBL/GenBank/DDBJ whole genome shotgun (WGS) entry which is preliminary data.</text>
</comment>
<keyword evidence="1" id="KW-0732">Signal</keyword>
<feature type="chain" id="PRO_5042597962" description="Cytochrome C" evidence="1">
    <location>
        <begin position="20"/>
        <end position="153"/>
    </location>
</feature>
<reference evidence="2 3" key="1">
    <citation type="submission" date="2016-10" db="EMBL/GenBank/DDBJ databases">
        <authorList>
            <person name="Varghese N."/>
            <person name="Submissions S."/>
        </authorList>
    </citation>
    <scope>NUCLEOTIDE SEQUENCE [LARGE SCALE GENOMIC DNA]</scope>
    <source>
        <strain evidence="3">DSM 19823 / KCTC 23066 / CCTCC M 208030 / D25</strain>
    </source>
</reference>
<organism evidence="2 3">
    <name type="scientific">Myroides profundi</name>
    <dbReference type="NCBI Taxonomy" id="480520"/>
    <lineage>
        <taxon>Bacteria</taxon>
        <taxon>Pseudomonadati</taxon>
        <taxon>Bacteroidota</taxon>
        <taxon>Flavobacteriia</taxon>
        <taxon>Flavobacteriales</taxon>
        <taxon>Flavobacteriaceae</taxon>
        <taxon>Myroides</taxon>
    </lineage>
</organism>
<dbReference type="AlphaFoldDB" id="A0AAJ4W6I0"/>
<gene>
    <name evidence="2" type="ORF">SAMN04488089_11777</name>
</gene>
<dbReference type="Proteomes" id="UP000183496">
    <property type="component" value="Unassembled WGS sequence"/>
</dbReference>
<evidence type="ECO:0008006" key="4">
    <source>
        <dbReference type="Google" id="ProtNLM"/>
    </source>
</evidence>
<name>A0AAJ4W6I0_MYRPR</name>
<feature type="signal peptide" evidence="1">
    <location>
        <begin position="1"/>
        <end position="19"/>
    </location>
</feature>
<evidence type="ECO:0000313" key="3">
    <source>
        <dbReference type="Proteomes" id="UP000183496"/>
    </source>
</evidence>
<dbReference type="PROSITE" id="PS51257">
    <property type="entry name" value="PROKAR_LIPOPROTEIN"/>
    <property type="match status" value="1"/>
</dbReference>
<protein>
    <recommendedName>
        <fullName evidence="4">Cytochrome C</fullName>
    </recommendedName>
</protein>
<sequence length="153" mass="17590">MRSKSILCLVLLVFSVLLSCKKETKQIEDNKESVTKDTTAFKMYNMAPMASLMEEMYAQGVFLKAEIEQGKKELGALPDKHRDILTAKMTDPSDRDMFFTEQAEQYLKLEQILYQDNEGDKVQQFNEMINSCLTCHQKKCGGPIPRIKKLLIQ</sequence>
<proteinExistence type="predicted"/>
<dbReference type="RefSeq" id="WP_225600368.1">
    <property type="nucleotide sequence ID" value="NZ_CP010817.1"/>
</dbReference>
<evidence type="ECO:0000256" key="1">
    <source>
        <dbReference type="SAM" id="SignalP"/>
    </source>
</evidence>